<sequence length="98" mass="11332">MPGLLQYLLDKKEPTSVEEDPKPEDAKLWLQSEIEAKFCDLVCVEGLLRMEERLQESHCFNALGSIRHMLRVKTRLVLFKNSNIRGQRDSGCSRDLID</sequence>
<name>A0A6A4ICZ6_9AGAR</name>
<evidence type="ECO:0000313" key="2">
    <source>
        <dbReference type="Proteomes" id="UP000799118"/>
    </source>
</evidence>
<gene>
    <name evidence="1" type="ORF">BT96DRAFT_809180</name>
</gene>
<dbReference type="AlphaFoldDB" id="A0A6A4ICZ6"/>
<reference evidence="1" key="1">
    <citation type="journal article" date="2019" name="Environ. Microbiol.">
        <title>Fungal ecological strategies reflected in gene transcription - a case study of two litter decomposers.</title>
        <authorList>
            <person name="Barbi F."/>
            <person name="Kohler A."/>
            <person name="Barry K."/>
            <person name="Baskaran P."/>
            <person name="Daum C."/>
            <person name="Fauchery L."/>
            <person name="Ihrmark K."/>
            <person name="Kuo A."/>
            <person name="LaButti K."/>
            <person name="Lipzen A."/>
            <person name="Morin E."/>
            <person name="Grigoriev I.V."/>
            <person name="Henrissat B."/>
            <person name="Lindahl B."/>
            <person name="Martin F."/>
        </authorList>
    </citation>
    <scope>NUCLEOTIDE SEQUENCE</scope>
    <source>
        <strain evidence="1">JB14</strain>
    </source>
</reference>
<organism evidence="1 2">
    <name type="scientific">Gymnopus androsaceus JB14</name>
    <dbReference type="NCBI Taxonomy" id="1447944"/>
    <lineage>
        <taxon>Eukaryota</taxon>
        <taxon>Fungi</taxon>
        <taxon>Dikarya</taxon>
        <taxon>Basidiomycota</taxon>
        <taxon>Agaricomycotina</taxon>
        <taxon>Agaricomycetes</taxon>
        <taxon>Agaricomycetidae</taxon>
        <taxon>Agaricales</taxon>
        <taxon>Marasmiineae</taxon>
        <taxon>Omphalotaceae</taxon>
        <taxon>Gymnopus</taxon>
    </lineage>
</organism>
<evidence type="ECO:0000313" key="1">
    <source>
        <dbReference type="EMBL" id="KAE9407623.1"/>
    </source>
</evidence>
<protein>
    <submittedName>
        <fullName evidence="1">Uncharacterized protein</fullName>
    </submittedName>
</protein>
<dbReference type="Proteomes" id="UP000799118">
    <property type="component" value="Unassembled WGS sequence"/>
</dbReference>
<proteinExistence type="predicted"/>
<dbReference type="OrthoDB" id="3062870at2759"/>
<accession>A0A6A4ICZ6</accession>
<keyword evidence="2" id="KW-1185">Reference proteome</keyword>
<dbReference type="EMBL" id="ML769394">
    <property type="protein sequence ID" value="KAE9407623.1"/>
    <property type="molecule type" value="Genomic_DNA"/>
</dbReference>